<dbReference type="Gene3D" id="3.40.640.10">
    <property type="entry name" value="Type I PLP-dependent aspartate aminotransferase-like (Major domain)"/>
    <property type="match status" value="1"/>
</dbReference>
<dbReference type="InterPro" id="IPR015422">
    <property type="entry name" value="PyrdxlP-dep_Trfase_small"/>
</dbReference>
<comment type="cofactor">
    <cofactor evidence="1 11">
        <name>pyridoxal 5'-phosphate</name>
        <dbReference type="ChEBI" id="CHEBI:597326"/>
    </cofactor>
</comment>
<dbReference type="InterPro" id="IPR015421">
    <property type="entry name" value="PyrdxlP-dep_Trfase_major"/>
</dbReference>
<organism evidence="13 14">
    <name type="scientific">Tectimicrobiota bacterium</name>
    <dbReference type="NCBI Taxonomy" id="2528274"/>
    <lineage>
        <taxon>Bacteria</taxon>
        <taxon>Pseudomonadati</taxon>
        <taxon>Nitrospinota/Tectimicrobiota group</taxon>
        <taxon>Candidatus Tectimicrobiota</taxon>
    </lineage>
</organism>
<evidence type="ECO:0000256" key="11">
    <source>
        <dbReference type="RuleBase" id="RU004504"/>
    </source>
</evidence>
<dbReference type="EC" id="2.8.1.7" evidence="4"/>
<keyword evidence="8" id="KW-0408">Iron</keyword>
<evidence type="ECO:0000256" key="1">
    <source>
        <dbReference type="ARBA" id="ARBA00001933"/>
    </source>
</evidence>
<dbReference type="GO" id="GO:0031071">
    <property type="term" value="F:cysteine desulfurase activity"/>
    <property type="evidence" value="ECO:0007669"/>
    <property type="project" value="UniProtKB-EC"/>
</dbReference>
<dbReference type="GO" id="GO:0051536">
    <property type="term" value="F:iron-sulfur cluster binding"/>
    <property type="evidence" value="ECO:0007669"/>
    <property type="project" value="UniProtKB-KW"/>
</dbReference>
<evidence type="ECO:0000256" key="10">
    <source>
        <dbReference type="ARBA" id="ARBA00050776"/>
    </source>
</evidence>
<evidence type="ECO:0000256" key="2">
    <source>
        <dbReference type="ARBA" id="ARBA00003120"/>
    </source>
</evidence>
<feature type="domain" description="Aminotransferase class V" evidence="12">
    <location>
        <begin position="4"/>
        <end position="363"/>
    </location>
</feature>
<dbReference type="InterPro" id="IPR020578">
    <property type="entry name" value="Aminotrans_V_PyrdxlP_BS"/>
</dbReference>
<dbReference type="EMBL" id="JACQWF010000124">
    <property type="protein sequence ID" value="MBI4595264.1"/>
    <property type="molecule type" value="Genomic_DNA"/>
</dbReference>
<dbReference type="GO" id="GO:0046872">
    <property type="term" value="F:metal ion binding"/>
    <property type="evidence" value="ECO:0007669"/>
    <property type="project" value="UniProtKB-KW"/>
</dbReference>
<protein>
    <recommendedName>
        <fullName evidence="4">cysteine desulfurase</fullName>
        <ecNumber evidence="4">2.8.1.7</ecNumber>
    </recommendedName>
</protein>
<dbReference type="InterPro" id="IPR015424">
    <property type="entry name" value="PyrdxlP-dep_Trfase"/>
</dbReference>
<dbReference type="PROSITE" id="PS00595">
    <property type="entry name" value="AA_TRANSFER_CLASS_5"/>
    <property type="match status" value="1"/>
</dbReference>
<evidence type="ECO:0000259" key="12">
    <source>
        <dbReference type="Pfam" id="PF00266"/>
    </source>
</evidence>
<evidence type="ECO:0000256" key="5">
    <source>
        <dbReference type="ARBA" id="ARBA00022679"/>
    </source>
</evidence>
<dbReference type="Gene3D" id="1.10.260.50">
    <property type="match status" value="1"/>
</dbReference>
<keyword evidence="5" id="KW-0808">Transferase</keyword>
<evidence type="ECO:0000256" key="7">
    <source>
        <dbReference type="ARBA" id="ARBA00022898"/>
    </source>
</evidence>
<dbReference type="InterPro" id="IPR000192">
    <property type="entry name" value="Aminotrans_V_dom"/>
</dbReference>
<dbReference type="Proteomes" id="UP000772181">
    <property type="component" value="Unassembled WGS sequence"/>
</dbReference>
<dbReference type="SUPFAM" id="SSF53383">
    <property type="entry name" value="PLP-dependent transferases"/>
    <property type="match status" value="1"/>
</dbReference>
<keyword evidence="9" id="KW-0411">Iron-sulfur</keyword>
<keyword evidence="6" id="KW-0479">Metal-binding</keyword>
<dbReference type="InterPro" id="IPR016454">
    <property type="entry name" value="Cysteine_dSase"/>
</dbReference>
<evidence type="ECO:0000256" key="4">
    <source>
        <dbReference type="ARBA" id="ARBA00012239"/>
    </source>
</evidence>
<evidence type="ECO:0000256" key="6">
    <source>
        <dbReference type="ARBA" id="ARBA00022723"/>
    </source>
</evidence>
<reference evidence="13" key="1">
    <citation type="submission" date="2020-07" db="EMBL/GenBank/DDBJ databases">
        <title>Huge and variable diversity of episymbiotic CPR bacteria and DPANN archaea in groundwater ecosystems.</title>
        <authorList>
            <person name="He C.Y."/>
            <person name="Keren R."/>
            <person name="Whittaker M."/>
            <person name="Farag I.F."/>
            <person name="Doudna J."/>
            <person name="Cate J.H.D."/>
            <person name="Banfield J.F."/>
        </authorList>
    </citation>
    <scope>NUCLEOTIDE SEQUENCE</scope>
    <source>
        <strain evidence="13">NC_groundwater_1482_Ag_S-0.65um_47_24</strain>
    </source>
</reference>
<comment type="function">
    <text evidence="2">Catalyzes the removal of elemental sulfur atoms from cysteine to produce alanine. Seems to participate in the biosynthesis of the nitrogenase metalloclusters by providing the inorganic sulfur required for the Fe-S core formation.</text>
</comment>
<dbReference type="PIRSF" id="PIRSF005572">
    <property type="entry name" value="NifS"/>
    <property type="match status" value="1"/>
</dbReference>
<keyword evidence="7" id="KW-0663">Pyridoxal phosphate</keyword>
<sequence length="372" mass="40009">MPRIYLDYNASTPIALEVAEAMAPFLRDHFGNPSSLHWAGVPAKEAIEKARQQVAALINCSPAEIVFTSGGSEANNYALKGIYFKNKTRGNHIITTQIEHPAVINPCRWLESLGAEVSYLPVDKYGLVDPDQVRRAITSRTILISIMHANNETGSLQPIGEIGQIACDHDVTFHTDAAQSVGKVPLDVKELKVDLLSIAGHKLYAPKGIGALYISQGGQLEPLVHGAGHESGRRAGTENVLLIVGLGKACEISLSWIKNPAILGLRDYFWSQLKENLAGRVILNGHPQLRLPNTLNVSFPGLVGAEILGQLEGVAASTGSACHAGSIELSPVLKAMGVEPFSGMGAVRFSLGRYTTREEIDYVIGRLRGIIV</sequence>
<proteinExistence type="inferred from homology"/>
<dbReference type="Gene3D" id="3.90.1150.10">
    <property type="entry name" value="Aspartate Aminotransferase, domain 1"/>
    <property type="match status" value="1"/>
</dbReference>
<comment type="similarity">
    <text evidence="3">Belongs to the class-V pyridoxal-phosphate-dependent aminotransferase family. NifS/IscS subfamily.</text>
</comment>
<evidence type="ECO:0000313" key="14">
    <source>
        <dbReference type="Proteomes" id="UP000772181"/>
    </source>
</evidence>
<dbReference type="PANTHER" id="PTHR11601">
    <property type="entry name" value="CYSTEINE DESULFURYLASE FAMILY MEMBER"/>
    <property type="match status" value="1"/>
</dbReference>
<dbReference type="PANTHER" id="PTHR11601:SF34">
    <property type="entry name" value="CYSTEINE DESULFURASE"/>
    <property type="match status" value="1"/>
</dbReference>
<evidence type="ECO:0000256" key="3">
    <source>
        <dbReference type="ARBA" id="ARBA00006490"/>
    </source>
</evidence>
<dbReference type="FunFam" id="3.40.640.10:FF:000084">
    <property type="entry name" value="IscS-like cysteine desulfurase"/>
    <property type="match status" value="1"/>
</dbReference>
<name>A0A933GM32_UNCTE</name>
<dbReference type="AlphaFoldDB" id="A0A933GM32"/>
<evidence type="ECO:0000256" key="9">
    <source>
        <dbReference type="ARBA" id="ARBA00023014"/>
    </source>
</evidence>
<accession>A0A933GM32</accession>
<gene>
    <name evidence="13" type="ORF">HY730_02680</name>
</gene>
<comment type="caution">
    <text evidence="13">The sequence shown here is derived from an EMBL/GenBank/DDBJ whole genome shotgun (WGS) entry which is preliminary data.</text>
</comment>
<evidence type="ECO:0000313" key="13">
    <source>
        <dbReference type="EMBL" id="MBI4595264.1"/>
    </source>
</evidence>
<comment type="catalytic activity">
    <reaction evidence="10">
        <text>(sulfur carrier)-H + L-cysteine = (sulfur carrier)-SH + L-alanine</text>
        <dbReference type="Rhea" id="RHEA:43892"/>
        <dbReference type="Rhea" id="RHEA-COMP:14737"/>
        <dbReference type="Rhea" id="RHEA-COMP:14739"/>
        <dbReference type="ChEBI" id="CHEBI:29917"/>
        <dbReference type="ChEBI" id="CHEBI:35235"/>
        <dbReference type="ChEBI" id="CHEBI:57972"/>
        <dbReference type="ChEBI" id="CHEBI:64428"/>
        <dbReference type="EC" id="2.8.1.7"/>
    </reaction>
</comment>
<dbReference type="Pfam" id="PF00266">
    <property type="entry name" value="Aminotran_5"/>
    <property type="match status" value="1"/>
</dbReference>
<evidence type="ECO:0000256" key="8">
    <source>
        <dbReference type="ARBA" id="ARBA00023004"/>
    </source>
</evidence>